<proteinExistence type="predicted"/>
<gene>
    <name evidence="1" type="ORF">OJAV_G00081910</name>
</gene>
<evidence type="ECO:0000313" key="2">
    <source>
        <dbReference type="Proteomes" id="UP000283210"/>
    </source>
</evidence>
<dbReference type="AlphaFoldDB" id="A0A3S2MM24"/>
<protein>
    <submittedName>
        <fullName evidence="1">Uncharacterized protein</fullName>
    </submittedName>
</protein>
<evidence type="ECO:0000313" key="1">
    <source>
        <dbReference type="EMBL" id="RVE69852.1"/>
    </source>
</evidence>
<reference evidence="1 2" key="1">
    <citation type="submission" date="2018-11" db="EMBL/GenBank/DDBJ databases">
        <authorList>
            <person name="Lopez-Roques C."/>
            <person name="Donnadieu C."/>
            <person name="Bouchez O."/>
            <person name="Klopp C."/>
            <person name="Cabau C."/>
            <person name="Zahm M."/>
        </authorList>
    </citation>
    <scope>NUCLEOTIDE SEQUENCE [LARGE SCALE GENOMIC DNA]</scope>
    <source>
        <strain evidence="1">RS831</strain>
        <tissue evidence="1">Whole body</tissue>
    </source>
</reference>
<dbReference type="Proteomes" id="UP000283210">
    <property type="component" value="Chromosome 8"/>
</dbReference>
<sequence length="136" mass="14568">MNRGGGFLSEGGENVYNTRLCFGGDQGRRVLASLPLASPSLYAASVRACVLVCALQPAPLLFAAATDEPGRGGKAAGSGQRKTGGVWFRRAGPACACDLQRLFLARAHVRRQTPAHSCRLDVRLNERGESAPWMRR</sequence>
<dbReference type="EMBL" id="CM012444">
    <property type="protein sequence ID" value="RVE69852.1"/>
    <property type="molecule type" value="Genomic_DNA"/>
</dbReference>
<reference evidence="1 2" key="2">
    <citation type="submission" date="2019-01" db="EMBL/GenBank/DDBJ databases">
        <title>A chromosome length genome reference of the Java medaka (oryzias javanicus).</title>
        <authorList>
            <person name="Herpin A."/>
            <person name="Takehana Y."/>
            <person name="Naruse K."/>
            <person name="Ansai S."/>
            <person name="Kawaguchi M."/>
        </authorList>
    </citation>
    <scope>NUCLEOTIDE SEQUENCE [LARGE SCALE GENOMIC DNA]</scope>
    <source>
        <strain evidence="1">RS831</strain>
        <tissue evidence="1">Whole body</tissue>
    </source>
</reference>
<keyword evidence="2" id="KW-1185">Reference proteome</keyword>
<name>A0A3S2MM24_ORYJA</name>
<accession>A0A3S2MM24</accession>
<organism evidence="1 2">
    <name type="scientific">Oryzias javanicus</name>
    <name type="common">Javanese ricefish</name>
    <name type="synonym">Aplocheilus javanicus</name>
    <dbReference type="NCBI Taxonomy" id="123683"/>
    <lineage>
        <taxon>Eukaryota</taxon>
        <taxon>Metazoa</taxon>
        <taxon>Chordata</taxon>
        <taxon>Craniata</taxon>
        <taxon>Vertebrata</taxon>
        <taxon>Euteleostomi</taxon>
        <taxon>Actinopterygii</taxon>
        <taxon>Neopterygii</taxon>
        <taxon>Teleostei</taxon>
        <taxon>Neoteleostei</taxon>
        <taxon>Acanthomorphata</taxon>
        <taxon>Ovalentaria</taxon>
        <taxon>Atherinomorphae</taxon>
        <taxon>Beloniformes</taxon>
        <taxon>Adrianichthyidae</taxon>
        <taxon>Oryziinae</taxon>
        <taxon>Oryzias</taxon>
    </lineage>
</organism>